<accession>A0A0G4H1R9</accession>
<name>A0A0G4H1R9_VITBC</name>
<evidence type="ECO:0000256" key="3">
    <source>
        <dbReference type="ARBA" id="ARBA00022741"/>
    </source>
</evidence>
<feature type="region of interest" description="Disordered" evidence="6">
    <location>
        <begin position="301"/>
        <end position="430"/>
    </location>
</feature>
<dbReference type="PhylomeDB" id="A0A0G4H1R9"/>
<feature type="compositionally biased region" description="Basic and acidic residues" evidence="6">
    <location>
        <begin position="340"/>
        <end position="352"/>
    </location>
</feature>
<dbReference type="Proteomes" id="UP000041254">
    <property type="component" value="Unassembled WGS sequence"/>
</dbReference>
<protein>
    <recommendedName>
        <fullName evidence="7">Protein kinase domain-containing protein</fullName>
    </recommendedName>
</protein>
<keyword evidence="1" id="KW-0723">Serine/threonine-protein kinase</keyword>
<keyword evidence="4" id="KW-0418">Kinase</keyword>
<dbReference type="InParanoid" id="A0A0G4H1R9"/>
<reference evidence="8 9" key="1">
    <citation type="submission" date="2014-11" db="EMBL/GenBank/DDBJ databases">
        <authorList>
            <person name="Zhu J."/>
            <person name="Qi W."/>
            <person name="Song R."/>
        </authorList>
    </citation>
    <scope>NUCLEOTIDE SEQUENCE [LARGE SCALE GENOMIC DNA]</scope>
</reference>
<proteinExistence type="predicted"/>
<dbReference type="AlphaFoldDB" id="A0A0G4H1R9"/>
<dbReference type="InterPro" id="IPR000719">
    <property type="entry name" value="Prot_kinase_dom"/>
</dbReference>
<gene>
    <name evidence="8" type="ORF">Vbra_19291</name>
</gene>
<keyword evidence="9" id="KW-1185">Reference proteome</keyword>
<feature type="region of interest" description="Disordered" evidence="6">
    <location>
        <begin position="1"/>
        <end position="27"/>
    </location>
</feature>
<dbReference type="Pfam" id="PF00069">
    <property type="entry name" value="Pkinase"/>
    <property type="match status" value="1"/>
</dbReference>
<evidence type="ECO:0000256" key="2">
    <source>
        <dbReference type="ARBA" id="ARBA00022679"/>
    </source>
</evidence>
<keyword evidence="3" id="KW-0547">Nucleotide-binding</keyword>
<dbReference type="GO" id="GO:0004674">
    <property type="term" value="F:protein serine/threonine kinase activity"/>
    <property type="evidence" value="ECO:0007669"/>
    <property type="project" value="UniProtKB-KW"/>
</dbReference>
<dbReference type="PROSITE" id="PS50011">
    <property type="entry name" value="PROTEIN_KINASE_DOM"/>
    <property type="match status" value="1"/>
</dbReference>
<evidence type="ECO:0000313" key="9">
    <source>
        <dbReference type="Proteomes" id="UP000041254"/>
    </source>
</evidence>
<feature type="compositionally biased region" description="Basic residues" evidence="6">
    <location>
        <begin position="383"/>
        <end position="397"/>
    </location>
</feature>
<keyword evidence="5" id="KW-0067">ATP-binding</keyword>
<evidence type="ECO:0000313" key="8">
    <source>
        <dbReference type="EMBL" id="CEM37570.1"/>
    </source>
</evidence>
<evidence type="ECO:0000256" key="1">
    <source>
        <dbReference type="ARBA" id="ARBA00022527"/>
    </source>
</evidence>
<dbReference type="PANTHER" id="PTHR24345">
    <property type="entry name" value="SERINE/THREONINE-PROTEIN KINASE PLK"/>
    <property type="match status" value="1"/>
</dbReference>
<dbReference type="Gene3D" id="1.10.510.10">
    <property type="entry name" value="Transferase(Phosphotransferase) domain 1"/>
    <property type="match status" value="1"/>
</dbReference>
<dbReference type="InterPro" id="IPR008266">
    <property type="entry name" value="Tyr_kinase_AS"/>
</dbReference>
<dbReference type="VEuPathDB" id="CryptoDB:Vbra_19291"/>
<sequence>MSSLGFVDGSGAVEGSEGRDGHQAAQDKPIKKYGSFDDLLGSGGLEVVEEAGRGGNGYVFKVEVTWMPDTFFGIKAIPRNYFNLESSMCSESEFVDKHRRLSTRFKRLGNVCMTHDISMDDEYFYIRMQWMDGGNCELPHRRSEDDARHIAKGALEGLANLHQHDITHCDVSLRNIMLKRNRASLVDLDAALLPGMRRHTAVWGTLNYTRYDYGAASDLWSMGVAIYVMLTGFYPWVCDDLEPRTVKNALRAMKRGVQFPYAGVSDEAVDLVRRLLTFDKHKRIASAAEALSHPWLQEAVQASPTQVEQQQEQPPDTHNVGSETDETAQLGPAPSQPARPDAHPPSRHEHVANRPAAGCRVRPSGQTIWVPKATHTDQPAARGPHKTPRRRAGRRHPQQQPLAQRRWQPVRQGGVAGPGESVDALDLSLC</sequence>
<evidence type="ECO:0000256" key="4">
    <source>
        <dbReference type="ARBA" id="ARBA00022777"/>
    </source>
</evidence>
<dbReference type="PROSITE" id="PS00109">
    <property type="entry name" value="PROTEIN_KINASE_TYR"/>
    <property type="match status" value="1"/>
</dbReference>
<dbReference type="STRING" id="1169540.A0A0G4H1R9"/>
<keyword evidence="2" id="KW-0808">Transferase</keyword>
<dbReference type="OrthoDB" id="10252171at2759"/>
<dbReference type="SUPFAM" id="SSF56112">
    <property type="entry name" value="Protein kinase-like (PK-like)"/>
    <property type="match status" value="1"/>
</dbReference>
<organism evidence="8 9">
    <name type="scientific">Vitrella brassicaformis (strain CCMP3155)</name>
    <dbReference type="NCBI Taxonomy" id="1169540"/>
    <lineage>
        <taxon>Eukaryota</taxon>
        <taxon>Sar</taxon>
        <taxon>Alveolata</taxon>
        <taxon>Colpodellida</taxon>
        <taxon>Vitrellaceae</taxon>
        <taxon>Vitrella</taxon>
    </lineage>
</organism>
<dbReference type="InterPro" id="IPR011009">
    <property type="entry name" value="Kinase-like_dom_sf"/>
</dbReference>
<evidence type="ECO:0000256" key="6">
    <source>
        <dbReference type="SAM" id="MobiDB-lite"/>
    </source>
</evidence>
<dbReference type="GO" id="GO:0005524">
    <property type="term" value="F:ATP binding"/>
    <property type="evidence" value="ECO:0007669"/>
    <property type="project" value="UniProtKB-KW"/>
</dbReference>
<dbReference type="PANTHER" id="PTHR24345:SF91">
    <property type="entry name" value="SERINE_THREONINE-PROTEIN KINASE PLK4"/>
    <property type="match status" value="1"/>
</dbReference>
<dbReference type="EMBL" id="CDMY01000947">
    <property type="protein sequence ID" value="CEM37570.1"/>
    <property type="molecule type" value="Genomic_DNA"/>
</dbReference>
<dbReference type="GO" id="GO:0005634">
    <property type="term" value="C:nucleus"/>
    <property type="evidence" value="ECO:0007669"/>
    <property type="project" value="TreeGrafter"/>
</dbReference>
<evidence type="ECO:0000259" key="7">
    <source>
        <dbReference type="PROSITE" id="PS50011"/>
    </source>
</evidence>
<evidence type="ECO:0000256" key="5">
    <source>
        <dbReference type="ARBA" id="ARBA00022840"/>
    </source>
</evidence>
<feature type="domain" description="Protein kinase" evidence="7">
    <location>
        <begin position="45"/>
        <end position="296"/>
    </location>
</feature>